<evidence type="ECO:0000256" key="12">
    <source>
        <dbReference type="ARBA" id="ARBA00047524"/>
    </source>
</evidence>
<dbReference type="AlphaFoldDB" id="A0A9Q0G186"/>
<dbReference type="Gene3D" id="2.60.120.10">
    <property type="entry name" value="Jelly Rolls"/>
    <property type="match status" value="1"/>
</dbReference>
<dbReference type="InterPro" id="IPR018422">
    <property type="entry name" value="Cation/H_exchanger_CPA1"/>
</dbReference>
<dbReference type="InterPro" id="IPR014710">
    <property type="entry name" value="RmlC-like_jellyroll"/>
</dbReference>
<keyword evidence="17" id="KW-1185">Reference proteome</keyword>
<dbReference type="InterPro" id="IPR018490">
    <property type="entry name" value="cNMP-bd_dom_sf"/>
</dbReference>
<feature type="transmembrane region" description="Helical" evidence="14">
    <location>
        <begin position="162"/>
        <end position="182"/>
    </location>
</feature>
<dbReference type="EMBL" id="JAKUCV010003106">
    <property type="protein sequence ID" value="KAJ4840126.1"/>
    <property type="molecule type" value="Genomic_DNA"/>
</dbReference>
<dbReference type="SUPFAM" id="SSF51206">
    <property type="entry name" value="cAMP-binding domain-like"/>
    <property type="match status" value="1"/>
</dbReference>
<evidence type="ECO:0000256" key="13">
    <source>
        <dbReference type="ARBA" id="ARBA00047912"/>
    </source>
</evidence>
<dbReference type="GO" id="GO:0015385">
    <property type="term" value="F:sodium:proton antiporter activity"/>
    <property type="evidence" value="ECO:0007669"/>
    <property type="project" value="InterPro"/>
</dbReference>
<evidence type="ECO:0000256" key="4">
    <source>
        <dbReference type="ARBA" id="ARBA00022538"/>
    </source>
</evidence>
<dbReference type="PANTHER" id="PTHR10110">
    <property type="entry name" value="SODIUM/HYDROGEN EXCHANGER"/>
    <property type="match status" value="1"/>
</dbReference>
<proteinExistence type="predicted"/>
<evidence type="ECO:0000313" key="17">
    <source>
        <dbReference type="Proteomes" id="UP001141552"/>
    </source>
</evidence>
<feature type="transmembrane region" description="Helical" evidence="14">
    <location>
        <begin position="322"/>
        <end position="344"/>
    </location>
</feature>
<comment type="catalytic activity">
    <reaction evidence="13">
        <text>K(+)(in) + H(+)(out) = K(+)(out) + H(+)(in)</text>
        <dbReference type="Rhea" id="RHEA:29467"/>
        <dbReference type="ChEBI" id="CHEBI:15378"/>
        <dbReference type="ChEBI" id="CHEBI:29103"/>
    </reaction>
</comment>
<dbReference type="OrthoDB" id="441412at2759"/>
<keyword evidence="5 14" id="KW-0812">Transmembrane</keyword>
<feature type="transmembrane region" description="Helical" evidence="14">
    <location>
        <begin position="284"/>
        <end position="301"/>
    </location>
</feature>
<feature type="transmembrane region" description="Helical" evidence="14">
    <location>
        <begin position="63"/>
        <end position="82"/>
    </location>
</feature>
<evidence type="ECO:0000256" key="8">
    <source>
        <dbReference type="ARBA" id="ARBA00023053"/>
    </source>
</evidence>
<accession>A0A9Q0G186</accession>
<feature type="transmembrane region" description="Helical" evidence="14">
    <location>
        <begin position="234"/>
        <end position="253"/>
    </location>
</feature>
<organism evidence="16 17">
    <name type="scientific">Turnera subulata</name>
    <dbReference type="NCBI Taxonomy" id="218843"/>
    <lineage>
        <taxon>Eukaryota</taxon>
        <taxon>Viridiplantae</taxon>
        <taxon>Streptophyta</taxon>
        <taxon>Embryophyta</taxon>
        <taxon>Tracheophyta</taxon>
        <taxon>Spermatophyta</taxon>
        <taxon>Magnoliopsida</taxon>
        <taxon>eudicotyledons</taxon>
        <taxon>Gunneridae</taxon>
        <taxon>Pentapetalae</taxon>
        <taxon>rosids</taxon>
        <taxon>fabids</taxon>
        <taxon>Malpighiales</taxon>
        <taxon>Passifloraceae</taxon>
        <taxon>Turnera</taxon>
    </lineage>
</organism>
<keyword evidence="2" id="KW-0813">Transport</keyword>
<gene>
    <name evidence="16" type="ORF">Tsubulata_039261</name>
</gene>
<keyword evidence="9" id="KW-0406">Ion transport</keyword>
<keyword evidence="4" id="KW-0633">Potassium transport</keyword>
<comment type="caution">
    <text evidence="16">The sequence shown here is derived from an EMBL/GenBank/DDBJ whole genome shotgun (WGS) entry which is preliminary data.</text>
</comment>
<evidence type="ECO:0000256" key="10">
    <source>
        <dbReference type="ARBA" id="ARBA00023136"/>
    </source>
</evidence>
<keyword evidence="8" id="KW-0915">Sodium</keyword>
<dbReference type="Gene3D" id="6.10.140.1330">
    <property type="match status" value="1"/>
</dbReference>
<sequence length="1103" mass="122123">MGSVAIEGAFPFSSIILAENVTNSSSSMEGGDWSPTDGVIFFGLSMVLGIASRHLLRGTRVPYTVALLVIGVALGSLEYGTHHGLGKIGGGIRLWSQINPDLLLAVFLPALLFESSFAMEIHQIKRCIAQMLLLAGPGVLISTFCLGSALKLTFPYNWSWKTSLLLGGLLSATDPVAVVALLKELGASKKLSTIIEGESLMNDGTAIVVYQLFYRMVLGHSYNWDDIVKFLTQVSLGAVGIGVAFGLASVLWLGFIFNDTVIEISLTLAVSYVTFFTAQEGADVSGVLAVMTLGMFYAAAARTAFKGEGQQSLHHFWEMVAYIANTLIFILRIFMGLPVSFVRFCPSFPQTSLSSRYLNPETGTLFVFFTGGIVFLTLIVNGSTTQFILHLLQMDKLSANKHCPIHFVIYEMAFLLQKRILDYTKHEMLSKALEAFSDLGDDEELGPVDWPTVKRYIASLNNLEGEPTHPHGASDADNNPDLTNLKDIRIRLLNGVQAAYWEMLDEGRINQTTANILMQSVDEAIDFAGESLCDWKGLQANVNFPNYYKFLQASICPQKLVVYFTVERLESACYICAAFLRAHRIARRQLHDFIGDSDISSLVINESEAEGEDARKFLEDVRVTFPQVLRVVKTRQATYQVLNRLIEYVQNLEKVGLLEEKEMLHLHDAVQTDLKKLLRNPPLVKIPKITDLISVHPLLGALPSMVRQLVEGSTKEVIKQRGALLYHEGSRPKGIWLIANGVVKWTSKSIRNKHSLHPTFTHGSTLGLYEALASKRYICDMMADSVVLCFFVEIDQMVSVLKSDPAVEDFLWQESAIVLAKLLLPQIFEKMPMQELRAIVAERSVMTTYLKGESVEVPQHSIGLLLEGFIKAHSAQGELIASPAALLPQHGNQSFQNVETSGPKAARFSNQGPLYQVETTSRIIVFDMAAFEADSALMRRSSSFVLVDHPHRPASEHHGLMSWPENLYKTAQQKHSTFKTDRPSNNLSAKAMQLSIFGSMVDARFRSHSFSTSQVKRSYSSSFVKAASFGGRPLVSVRSEGSNTARKNFEERKLAGKVSAPQLQDTNTNQSHVTDYISDESGAEEELVVRIDSPSRLSFRQAS</sequence>
<dbReference type="InterPro" id="IPR006153">
    <property type="entry name" value="Cation/H_exchanger_TM"/>
</dbReference>
<comment type="catalytic activity">
    <reaction evidence="12">
        <text>Na(+)(in) + H(+)(out) = Na(+)(out) + H(+)(in)</text>
        <dbReference type="Rhea" id="RHEA:29419"/>
        <dbReference type="ChEBI" id="CHEBI:15378"/>
        <dbReference type="ChEBI" id="CHEBI:29101"/>
    </reaction>
</comment>
<feature type="transmembrane region" description="Helical" evidence="14">
    <location>
        <begin position="364"/>
        <end position="392"/>
    </location>
</feature>
<feature type="transmembrane region" description="Helical" evidence="14">
    <location>
        <begin position="38"/>
        <end position="56"/>
    </location>
</feature>
<keyword evidence="10 14" id="KW-0472">Membrane</keyword>
<keyword evidence="11" id="KW-0739">Sodium transport</keyword>
<evidence type="ECO:0000256" key="3">
    <source>
        <dbReference type="ARBA" id="ARBA00022475"/>
    </source>
</evidence>
<comment type="subcellular location">
    <subcellularLocation>
        <location evidence="1">Cell membrane</location>
        <topology evidence="1">Multi-pass membrane protein</topology>
    </subcellularLocation>
</comment>
<dbReference type="Pfam" id="PF00999">
    <property type="entry name" value="Na_H_Exchanger"/>
    <property type="match status" value="1"/>
</dbReference>
<name>A0A9Q0G186_9ROSI</name>
<protein>
    <recommendedName>
        <fullName evidence="15">Cation/H+ exchanger transmembrane domain-containing protein</fullName>
    </recommendedName>
</protein>
<evidence type="ECO:0000256" key="7">
    <source>
        <dbReference type="ARBA" id="ARBA00022989"/>
    </source>
</evidence>
<evidence type="ECO:0000256" key="2">
    <source>
        <dbReference type="ARBA" id="ARBA00022448"/>
    </source>
</evidence>
<evidence type="ECO:0000256" key="14">
    <source>
        <dbReference type="SAM" id="Phobius"/>
    </source>
</evidence>
<dbReference type="Proteomes" id="UP001141552">
    <property type="component" value="Unassembled WGS sequence"/>
</dbReference>
<reference evidence="16" key="1">
    <citation type="submission" date="2022-02" db="EMBL/GenBank/DDBJ databases">
        <authorList>
            <person name="Henning P.M."/>
            <person name="McCubbin A.G."/>
            <person name="Shore J.S."/>
        </authorList>
    </citation>
    <scope>NUCLEOTIDE SEQUENCE</scope>
    <source>
        <strain evidence="16">F60SS</strain>
        <tissue evidence="16">Leaves</tissue>
    </source>
</reference>
<dbReference type="FunFam" id="2.60.120.10:FF:000090">
    <property type="entry name" value="Sodium/hydrogen exchanger 7"/>
    <property type="match status" value="1"/>
</dbReference>
<keyword evidence="7 14" id="KW-1133">Transmembrane helix</keyword>
<evidence type="ECO:0000256" key="11">
    <source>
        <dbReference type="ARBA" id="ARBA00023201"/>
    </source>
</evidence>
<dbReference type="GO" id="GO:0015386">
    <property type="term" value="F:potassium:proton antiporter activity"/>
    <property type="evidence" value="ECO:0007669"/>
    <property type="project" value="TreeGrafter"/>
</dbReference>
<keyword evidence="6" id="KW-0630">Potassium</keyword>
<evidence type="ECO:0000256" key="6">
    <source>
        <dbReference type="ARBA" id="ARBA00022958"/>
    </source>
</evidence>
<feature type="domain" description="Cation/H+ exchanger transmembrane" evidence="15">
    <location>
        <begin position="45"/>
        <end position="331"/>
    </location>
</feature>
<reference evidence="16" key="2">
    <citation type="journal article" date="2023" name="Plants (Basel)">
        <title>Annotation of the Turnera subulata (Passifloraceae) Draft Genome Reveals the S-Locus Evolved after the Divergence of Turneroideae from Passifloroideae in a Stepwise Manner.</title>
        <authorList>
            <person name="Henning P.M."/>
            <person name="Roalson E.H."/>
            <person name="Mir W."/>
            <person name="McCubbin A.G."/>
            <person name="Shore J.S."/>
        </authorList>
    </citation>
    <scope>NUCLEOTIDE SEQUENCE</scope>
    <source>
        <strain evidence="16">F60SS</strain>
    </source>
</reference>
<evidence type="ECO:0000313" key="16">
    <source>
        <dbReference type="EMBL" id="KAJ4840126.1"/>
    </source>
</evidence>
<dbReference type="GO" id="GO:0009941">
    <property type="term" value="C:chloroplast envelope"/>
    <property type="evidence" value="ECO:0007669"/>
    <property type="project" value="TreeGrafter"/>
</dbReference>
<dbReference type="GO" id="GO:0051453">
    <property type="term" value="P:regulation of intracellular pH"/>
    <property type="evidence" value="ECO:0007669"/>
    <property type="project" value="TreeGrafter"/>
</dbReference>
<evidence type="ECO:0000259" key="15">
    <source>
        <dbReference type="Pfam" id="PF00999"/>
    </source>
</evidence>
<feature type="transmembrane region" description="Helical" evidence="14">
    <location>
        <begin position="131"/>
        <end position="150"/>
    </location>
</feature>
<dbReference type="GO" id="GO:0005886">
    <property type="term" value="C:plasma membrane"/>
    <property type="evidence" value="ECO:0007669"/>
    <property type="project" value="UniProtKB-SubCell"/>
</dbReference>
<dbReference type="PANTHER" id="PTHR10110:SF86">
    <property type="entry name" value="SODIUM_HYDROGEN EXCHANGER 7"/>
    <property type="match status" value="1"/>
</dbReference>
<evidence type="ECO:0000256" key="9">
    <source>
        <dbReference type="ARBA" id="ARBA00023065"/>
    </source>
</evidence>
<feature type="transmembrane region" description="Helical" evidence="14">
    <location>
        <begin position="260"/>
        <end position="278"/>
    </location>
</feature>
<evidence type="ECO:0000256" key="1">
    <source>
        <dbReference type="ARBA" id="ARBA00004651"/>
    </source>
</evidence>
<evidence type="ECO:0000256" key="5">
    <source>
        <dbReference type="ARBA" id="ARBA00022692"/>
    </source>
</evidence>
<feature type="transmembrane region" description="Helical" evidence="14">
    <location>
        <begin position="102"/>
        <end position="119"/>
    </location>
</feature>
<dbReference type="GO" id="GO:0098719">
    <property type="term" value="P:sodium ion import across plasma membrane"/>
    <property type="evidence" value="ECO:0007669"/>
    <property type="project" value="TreeGrafter"/>
</dbReference>
<keyword evidence="3" id="KW-1003">Cell membrane</keyword>